<accession>A0A364P1R2</accession>
<dbReference type="SUPFAM" id="SSF53098">
    <property type="entry name" value="Ribonuclease H-like"/>
    <property type="match status" value="1"/>
</dbReference>
<dbReference type="Gene3D" id="3.30.420.10">
    <property type="entry name" value="Ribonuclease H-like superfamily/Ribonuclease H"/>
    <property type="match status" value="1"/>
</dbReference>
<evidence type="ECO:0000313" key="5">
    <source>
        <dbReference type="Proteomes" id="UP000251075"/>
    </source>
</evidence>
<dbReference type="SMART" id="SM00479">
    <property type="entry name" value="EXOIII"/>
    <property type="match status" value="1"/>
</dbReference>
<evidence type="ECO:0000256" key="1">
    <source>
        <dbReference type="ARBA" id="ARBA00025483"/>
    </source>
</evidence>
<dbReference type="Pfam" id="PF00929">
    <property type="entry name" value="RNase_T"/>
    <property type="match status" value="1"/>
</dbReference>
<dbReference type="FunFam" id="3.30.420.10:FF:000045">
    <property type="entry name" value="3'-5' exonuclease DinG"/>
    <property type="match status" value="1"/>
</dbReference>
<sequence>MSPEEEERGMQEMGDHEKMAVALEATGQYRVLRKLIPRQNLAPHDGSKTRLGIFIDVETTGLDPTKDEIIELAMVPFVYGLDGRIFEVHTAFQGLRQPENPIPPEITKLTGITDEMVAGKSIDPDEVSAFAAPAAIVIAHNAAFDRKFAEQFCPSFSTKPWGCSMSQVDWTGEGFEGTKLGYLLGGFGLFHNGHRATDDCHAAIEILARPLPKSGVPAMGKLLEKAREATCRVWAENSPFDLKDVLKARGYRWSDGSDGRPRAWFIDVAEDQLQSEKDFLLQEIYQRDVDIHAARITAVERFSIRC</sequence>
<dbReference type="GO" id="GO:0045004">
    <property type="term" value="P:DNA replication proofreading"/>
    <property type="evidence" value="ECO:0007669"/>
    <property type="project" value="TreeGrafter"/>
</dbReference>
<dbReference type="GO" id="GO:0005829">
    <property type="term" value="C:cytosol"/>
    <property type="evidence" value="ECO:0007669"/>
    <property type="project" value="TreeGrafter"/>
</dbReference>
<gene>
    <name evidence="4" type="ORF">CU669_03625</name>
</gene>
<proteinExistence type="predicted"/>
<dbReference type="GO" id="GO:0008408">
    <property type="term" value="F:3'-5' exonuclease activity"/>
    <property type="evidence" value="ECO:0007669"/>
    <property type="project" value="TreeGrafter"/>
</dbReference>
<dbReference type="PANTHER" id="PTHR30231:SF37">
    <property type="entry name" value="EXODEOXYRIBONUCLEASE 10"/>
    <property type="match status" value="1"/>
</dbReference>
<comment type="caution">
    <text evidence="4">The sequence shown here is derived from an EMBL/GenBank/DDBJ whole genome shotgun (WGS) entry which is preliminary data.</text>
</comment>
<keyword evidence="5" id="KW-1185">Reference proteome</keyword>
<protein>
    <submittedName>
        <fullName evidence="4">DNA polymerase III subunit epsilon</fullName>
    </submittedName>
</protein>
<comment type="function">
    <text evidence="1">DNA polymerase III is a complex, multichain enzyme responsible for most of the replicative synthesis in bacteria. The epsilon subunit contain the editing function and is a proofreading 3'-5' exonuclease.</text>
</comment>
<evidence type="ECO:0000256" key="2">
    <source>
        <dbReference type="ARBA" id="ARBA00026073"/>
    </source>
</evidence>
<feature type="domain" description="Exonuclease" evidence="3">
    <location>
        <begin position="53"/>
        <end position="216"/>
    </location>
</feature>
<dbReference type="NCBIfam" id="NF006615">
    <property type="entry name" value="PRK09182.1"/>
    <property type="match status" value="1"/>
</dbReference>
<dbReference type="EMBL" id="PGTO01000002">
    <property type="protein sequence ID" value="RAU23253.1"/>
    <property type="molecule type" value="Genomic_DNA"/>
</dbReference>
<dbReference type="CDD" id="cd06127">
    <property type="entry name" value="DEDDh"/>
    <property type="match status" value="1"/>
</dbReference>
<dbReference type="AlphaFoldDB" id="A0A364P1R2"/>
<organism evidence="4 5">
    <name type="scientific">Paramagnetospirillum kuznetsovii</name>
    <dbReference type="NCBI Taxonomy" id="2053833"/>
    <lineage>
        <taxon>Bacteria</taxon>
        <taxon>Pseudomonadati</taxon>
        <taxon>Pseudomonadota</taxon>
        <taxon>Alphaproteobacteria</taxon>
        <taxon>Rhodospirillales</taxon>
        <taxon>Magnetospirillaceae</taxon>
        <taxon>Paramagnetospirillum</taxon>
    </lineage>
</organism>
<dbReference type="InterPro" id="IPR012337">
    <property type="entry name" value="RNaseH-like_sf"/>
</dbReference>
<reference evidence="4 5" key="1">
    <citation type="submission" date="2017-11" db="EMBL/GenBank/DDBJ databases">
        <title>Draft genome sequence of magnetotactic bacterium Magnetospirillum kuznetsovii LBB-42.</title>
        <authorList>
            <person name="Grouzdev D.S."/>
            <person name="Rysina M.S."/>
            <person name="Baslerov R.V."/>
            <person name="Koziaeva V."/>
        </authorList>
    </citation>
    <scope>NUCLEOTIDE SEQUENCE [LARGE SCALE GENOMIC DNA]</scope>
    <source>
        <strain evidence="4 5">LBB-42</strain>
    </source>
</reference>
<dbReference type="InterPro" id="IPR013520">
    <property type="entry name" value="Ribonucl_H"/>
</dbReference>
<dbReference type="PANTHER" id="PTHR30231">
    <property type="entry name" value="DNA POLYMERASE III SUBUNIT EPSILON"/>
    <property type="match status" value="1"/>
</dbReference>
<dbReference type="RefSeq" id="WP_112142449.1">
    <property type="nucleotide sequence ID" value="NZ_PGTO01000002.1"/>
</dbReference>
<dbReference type="OrthoDB" id="7427781at2"/>
<evidence type="ECO:0000259" key="3">
    <source>
        <dbReference type="SMART" id="SM00479"/>
    </source>
</evidence>
<dbReference type="InterPro" id="IPR036397">
    <property type="entry name" value="RNaseH_sf"/>
</dbReference>
<evidence type="ECO:0000313" key="4">
    <source>
        <dbReference type="EMBL" id="RAU23253.1"/>
    </source>
</evidence>
<comment type="subunit">
    <text evidence="2">DNA polymerase III contains a core (composed of alpha, epsilon and theta chains) that associates with a tau subunit. This core dimerizes to form the POLIII' complex. PolIII' associates with the gamma complex (composed of gamma, delta, delta', psi and chi chains) and with the beta chain to form the complete DNA polymerase III complex.</text>
</comment>
<dbReference type="GO" id="GO:0003676">
    <property type="term" value="F:nucleic acid binding"/>
    <property type="evidence" value="ECO:0007669"/>
    <property type="project" value="InterPro"/>
</dbReference>
<dbReference type="Proteomes" id="UP000251075">
    <property type="component" value="Unassembled WGS sequence"/>
</dbReference>
<name>A0A364P1R2_9PROT</name>